<accession>A0A1G7G7M5</accession>
<dbReference type="AlphaFoldDB" id="A0A1G7G7M5"/>
<sequence>MATPIKATPILSGSSSRKFNQVLVSEQTQKVSTQERQRIQSLVEKVLTKKVAK</sequence>
<organism evidence="1 2">
    <name type="scientific">Mucilaginibacter pineti</name>
    <dbReference type="NCBI Taxonomy" id="1391627"/>
    <lineage>
        <taxon>Bacteria</taxon>
        <taxon>Pseudomonadati</taxon>
        <taxon>Bacteroidota</taxon>
        <taxon>Sphingobacteriia</taxon>
        <taxon>Sphingobacteriales</taxon>
        <taxon>Sphingobacteriaceae</taxon>
        <taxon>Mucilaginibacter</taxon>
    </lineage>
</organism>
<reference evidence="1 2" key="1">
    <citation type="submission" date="2016-10" db="EMBL/GenBank/DDBJ databases">
        <authorList>
            <person name="de Groot N.N."/>
        </authorList>
    </citation>
    <scope>NUCLEOTIDE SEQUENCE [LARGE SCALE GENOMIC DNA]</scope>
    <source>
        <strain evidence="1 2">47C3B</strain>
    </source>
</reference>
<dbReference type="STRING" id="1391627.SAMN05216464_1105"/>
<evidence type="ECO:0000313" key="2">
    <source>
        <dbReference type="Proteomes" id="UP000199072"/>
    </source>
</evidence>
<name>A0A1G7G7M5_9SPHI</name>
<protein>
    <submittedName>
        <fullName evidence="1">Uncharacterized protein</fullName>
    </submittedName>
</protein>
<dbReference type="EMBL" id="FNAI01000010">
    <property type="protein sequence ID" value="SDE84039.1"/>
    <property type="molecule type" value="Genomic_DNA"/>
</dbReference>
<evidence type="ECO:0000313" key="1">
    <source>
        <dbReference type="EMBL" id="SDE84039.1"/>
    </source>
</evidence>
<dbReference type="RefSeq" id="WP_162842700.1">
    <property type="nucleotide sequence ID" value="NZ_FNAI01000010.1"/>
</dbReference>
<dbReference type="Proteomes" id="UP000199072">
    <property type="component" value="Unassembled WGS sequence"/>
</dbReference>
<keyword evidence="2" id="KW-1185">Reference proteome</keyword>
<gene>
    <name evidence="1" type="ORF">SAMN05216464_1105</name>
</gene>
<proteinExistence type="predicted"/>